<feature type="domain" description="Rhodanese" evidence="1">
    <location>
        <begin position="20"/>
        <end position="108"/>
    </location>
</feature>
<name>A0A941HUH4_9CAUL</name>
<dbReference type="CDD" id="cd00158">
    <property type="entry name" value="RHOD"/>
    <property type="match status" value="1"/>
</dbReference>
<dbReference type="InterPro" id="IPR001763">
    <property type="entry name" value="Rhodanese-like_dom"/>
</dbReference>
<dbReference type="PANTHER" id="PTHR44086">
    <property type="entry name" value="THIOSULFATE SULFURTRANSFERASE RDL2, MITOCHONDRIAL-RELATED"/>
    <property type="match status" value="1"/>
</dbReference>
<reference evidence="3" key="1">
    <citation type="submission" date="2021-01" db="EMBL/GenBank/DDBJ databases">
        <title>Genome sequence of Phenylobacterium sp. 20VBR1 isolated from a valley glaceir, Ny-Alesund, Svalbard.</title>
        <authorList>
            <person name="Thomas F.A."/>
            <person name="Krishnan K.P."/>
            <person name="Sinha R.K."/>
        </authorList>
    </citation>
    <scope>NUCLEOTIDE SEQUENCE</scope>
    <source>
        <strain evidence="3">20VBR1</strain>
    </source>
</reference>
<dbReference type="Proteomes" id="UP000622580">
    <property type="component" value="Unassembled WGS sequence"/>
</dbReference>
<dbReference type="SUPFAM" id="SSF52821">
    <property type="entry name" value="Rhodanese/Cell cycle control phosphatase"/>
    <property type="match status" value="1"/>
</dbReference>
<dbReference type="EMBL" id="JAGSGD010000001">
    <property type="protein sequence ID" value="MBR7618664.1"/>
    <property type="molecule type" value="Genomic_DNA"/>
</dbReference>
<dbReference type="RefSeq" id="WP_215338537.1">
    <property type="nucleotide sequence ID" value="NZ_JAGSGD010000001.1"/>
</dbReference>
<reference evidence="2" key="2">
    <citation type="submission" date="2021-04" db="EMBL/GenBank/DDBJ databases">
        <title>Draft genome assembly of strain Phenylobacterium sp. 20VBR1 using MiniION and Illumina platforms.</title>
        <authorList>
            <person name="Thomas F.A."/>
            <person name="Krishnan K.P."/>
            <person name="Sinha R.K."/>
        </authorList>
    </citation>
    <scope>NUCLEOTIDE SEQUENCE</scope>
    <source>
        <strain evidence="2">20VBR1</strain>
    </source>
</reference>
<dbReference type="Pfam" id="PF00581">
    <property type="entry name" value="Rhodanese"/>
    <property type="match status" value="1"/>
</dbReference>
<evidence type="ECO:0000313" key="3">
    <source>
        <dbReference type="EMBL" id="QQZ51038.1"/>
    </source>
</evidence>
<dbReference type="PANTHER" id="PTHR44086:SF10">
    <property type="entry name" value="THIOSULFATE SULFURTRANSFERASE_RHODANESE-LIKE DOMAIN-CONTAINING PROTEIN 3"/>
    <property type="match status" value="1"/>
</dbReference>
<sequence length="120" mass="12642">MFAASRTKDLTPQEVKADLDAHAILLIDVREPAEFAAERIHGALNFPLSTFDPGVLPAAGDKLMVLQCGSGKRSATAIDRCQKAGHAIDSHLAGGIMAWKAAGLPTVTFDSDTGSVRDRA</sequence>
<keyword evidence="4" id="KW-1185">Reference proteome</keyword>
<evidence type="ECO:0000313" key="4">
    <source>
        <dbReference type="Proteomes" id="UP000622580"/>
    </source>
</evidence>
<dbReference type="GO" id="GO:0004792">
    <property type="term" value="F:thiosulfate-cyanide sulfurtransferase activity"/>
    <property type="evidence" value="ECO:0007669"/>
    <property type="project" value="TreeGrafter"/>
</dbReference>
<organism evidence="2 4">
    <name type="scientific">Phenylobacterium glaciei</name>
    <dbReference type="NCBI Taxonomy" id="2803784"/>
    <lineage>
        <taxon>Bacteria</taxon>
        <taxon>Pseudomonadati</taxon>
        <taxon>Pseudomonadota</taxon>
        <taxon>Alphaproteobacteria</taxon>
        <taxon>Caulobacterales</taxon>
        <taxon>Caulobacteraceae</taxon>
        <taxon>Phenylobacterium</taxon>
    </lineage>
</organism>
<dbReference type="EMBL" id="CP068570">
    <property type="protein sequence ID" value="QQZ51038.1"/>
    <property type="molecule type" value="Genomic_DNA"/>
</dbReference>
<proteinExistence type="predicted"/>
<dbReference type="SMART" id="SM00450">
    <property type="entry name" value="RHOD"/>
    <property type="match status" value="1"/>
</dbReference>
<dbReference type="AlphaFoldDB" id="A0A941HUH4"/>
<dbReference type="InterPro" id="IPR036873">
    <property type="entry name" value="Rhodanese-like_dom_sf"/>
</dbReference>
<evidence type="ECO:0000259" key="1">
    <source>
        <dbReference type="PROSITE" id="PS50206"/>
    </source>
</evidence>
<gene>
    <name evidence="2" type="ORF">JKL49_04620</name>
    <name evidence="3" type="ORF">JKL49_07630</name>
</gene>
<accession>A0A941HUH4</accession>
<dbReference type="Gene3D" id="3.40.250.10">
    <property type="entry name" value="Rhodanese-like domain"/>
    <property type="match status" value="1"/>
</dbReference>
<evidence type="ECO:0000313" key="2">
    <source>
        <dbReference type="EMBL" id="MBR7618664.1"/>
    </source>
</evidence>
<protein>
    <submittedName>
        <fullName evidence="2">Rhodanese-like domain-containing protein</fullName>
    </submittedName>
</protein>
<dbReference type="PROSITE" id="PS50206">
    <property type="entry name" value="RHODANESE_3"/>
    <property type="match status" value="1"/>
</dbReference>